<protein>
    <recommendedName>
        <fullName evidence="3">YqjK-like protein</fullName>
    </recommendedName>
</protein>
<gene>
    <name evidence="1" type="ORF">HNP48_001098</name>
</gene>
<proteinExistence type="predicted"/>
<keyword evidence="2" id="KW-1185">Reference proteome</keyword>
<sequence length="108" mass="11706">MPAEKQAFVTEPTPEQQRVLDRIALQRERIRARRKARAQALALAQSAQQASPDEPFALRAAAFAKQHPVAVAALAGAAVVAGPRRLVRWVGLAMPLITRLGPLLARRG</sequence>
<comment type="caution">
    <text evidence="1">The sequence shown here is derived from an EMBL/GenBank/DDBJ whole genome shotgun (WGS) entry which is preliminary data.</text>
</comment>
<evidence type="ECO:0008006" key="3">
    <source>
        <dbReference type="Google" id="ProtNLM"/>
    </source>
</evidence>
<dbReference type="RefSeq" id="WP_184855873.1">
    <property type="nucleotide sequence ID" value="NZ_JACHLK010000002.1"/>
</dbReference>
<evidence type="ECO:0000313" key="2">
    <source>
        <dbReference type="Proteomes" id="UP000575083"/>
    </source>
</evidence>
<dbReference type="EMBL" id="JACHLK010000002">
    <property type="protein sequence ID" value="MBB6558434.1"/>
    <property type="molecule type" value="Genomic_DNA"/>
</dbReference>
<organism evidence="1 2">
    <name type="scientific">Acidovorax soli</name>
    <dbReference type="NCBI Taxonomy" id="592050"/>
    <lineage>
        <taxon>Bacteria</taxon>
        <taxon>Pseudomonadati</taxon>
        <taxon>Pseudomonadota</taxon>
        <taxon>Betaproteobacteria</taxon>
        <taxon>Burkholderiales</taxon>
        <taxon>Comamonadaceae</taxon>
        <taxon>Acidovorax</taxon>
    </lineage>
</organism>
<dbReference type="AlphaFoldDB" id="A0A7X0U861"/>
<dbReference type="Proteomes" id="UP000575083">
    <property type="component" value="Unassembled WGS sequence"/>
</dbReference>
<evidence type="ECO:0000313" key="1">
    <source>
        <dbReference type="EMBL" id="MBB6558434.1"/>
    </source>
</evidence>
<accession>A0A7X0U861</accession>
<name>A0A7X0U861_9BURK</name>
<reference evidence="1 2" key="1">
    <citation type="submission" date="2020-08" db="EMBL/GenBank/DDBJ databases">
        <title>Functional genomics of gut bacteria from endangered species of beetles.</title>
        <authorList>
            <person name="Carlos-Shanley C."/>
        </authorList>
    </citation>
    <scope>NUCLEOTIDE SEQUENCE [LARGE SCALE GENOMIC DNA]</scope>
    <source>
        <strain evidence="1 2">S00198</strain>
    </source>
</reference>